<gene>
    <name evidence="1" type="ORF">Taro_024732</name>
</gene>
<dbReference type="Proteomes" id="UP000652761">
    <property type="component" value="Unassembled WGS sequence"/>
</dbReference>
<sequence>MRISVLPVIETAREAPNSSPGAWSLTVDNSVMGPKFHRGTCVLVHRFSYTFGRTLISIRPAIQTARETPIQNRHFDTVGTRSHSEISGPTPKFLFGSVVAGCRCDRIQTPLRSNGHNFLLVAPPSITRIAGGADTRSRPLTEIGSRVQLGSRSSPLVVDMGARTSPI</sequence>
<keyword evidence="2" id="KW-1185">Reference proteome</keyword>
<name>A0A843VFE2_COLES</name>
<evidence type="ECO:0000313" key="2">
    <source>
        <dbReference type="Proteomes" id="UP000652761"/>
    </source>
</evidence>
<protein>
    <submittedName>
        <fullName evidence="1">Uncharacterized protein</fullName>
    </submittedName>
</protein>
<reference evidence="1" key="1">
    <citation type="submission" date="2017-07" db="EMBL/GenBank/DDBJ databases">
        <title>Taro Niue Genome Assembly and Annotation.</title>
        <authorList>
            <person name="Atibalentja N."/>
            <person name="Keating K."/>
            <person name="Fields C.J."/>
        </authorList>
    </citation>
    <scope>NUCLEOTIDE SEQUENCE</scope>
    <source>
        <strain evidence="1">Niue_2</strain>
        <tissue evidence="1">Leaf</tissue>
    </source>
</reference>
<proteinExistence type="predicted"/>
<organism evidence="1 2">
    <name type="scientific">Colocasia esculenta</name>
    <name type="common">Wild taro</name>
    <name type="synonym">Arum esculentum</name>
    <dbReference type="NCBI Taxonomy" id="4460"/>
    <lineage>
        <taxon>Eukaryota</taxon>
        <taxon>Viridiplantae</taxon>
        <taxon>Streptophyta</taxon>
        <taxon>Embryophyta</taxon>
        <taxon>Tracheophyta</taxon>
        <taxon>Spermatophyta</taxon>
        <taxon>Magnoliopsida</taxon>
        <taxon>Liliopsida</taxon>
        <taxon>Araceae</taxon>
        <taxon>Aroideae</taxon>
        <taxon>Colocasieae</taxon>
        <taxon>Colocasia</taxon>
    </lineage>
</organism>
<evidence type="ECO:0000313" key="1">
    <source>
        <dbReference type="EMBL" id="MQL92114.1"/>
    </source>
</evidence>
<dbReference type="AlphaFoldDB" id="A0A843VFE2"/>
<dbReference type="EMBL" id="NMUH01001414">
    <property type="protein sequence ID" value="MQL92114.1"/>
    <property type="molecule type" value="Genomic_DNA"/>
</dbReference>
<comment type="caution">
    <text evidence="1">The sequence shown here is derived from an EMBL/GenBank/DDBJ whole genome shotgun (WGS) entry which is preliminary data.</text>
</comment>
<accession>A0A843VFE2</accession>